<dbReference type="Proteomes" id="UP001258181">
    <property type="component" value="Unassembled WGS sequence"/>
</dbReference>
<gene>
    <name evidence="1" type="ORF">J2X07_002387</name>
</gene>
<evidence type="ECO:0000313" key="1">
    <source>
        <dbReference type="EMBL" id="MDR7073401.1"/>
    </source>
</evidence>
<protein>
    <submittedName>
        <fullName evidence="1">Dolichol kinase</fullName>
    </submittedName>
</protein>
<comment type="caution">
    <text evidence="1">The sequence shown here is derived from an EMBL/GenBank/DDBJ whole genome shotgun (WGS) entry which is preliminary data.</text>
</comment>
<name>A0ABU1U1Y3_9BACL</name>
<organism evidence="1 2">
    <name type="scientific">Fictibacillus barbaricus</name>
    <dbReference type="NCBI Taxonomy" id="182136"/>
    <lineage>
        <taxon>Bacteria</taxon>
        <taxon>Bacillati</taxon>
        <taxon>Bacillota</taxon>
        <taxon>Bacilli</taxon>
        <taxon>Bacillales</taxon>
        <taxon>Fictibacillaceae</taxon>
        <taxon>Fictibacillus</taxon>
    </lineage>
</organism>
<proteinExistence type="predicted"/>
<accession>A0ABU1U1Y3</accession>
<sequence length="32" mass="3461">MGAILTLLGDLFAAIAGSLIKKEKKKKEETKD</sequence>
<keyword evidence="2" id="KW-1185">Reference proteome</keyword>
<evidence type="ECO:0000313" key="2">
    <source>
        <dbReference type="Proteomes" id="UP001258181"/>
    </source>
</evidence>
<reference evidence="1 2" key="1">
    <citation type="submission" date="2023-07" db="EMBL/GenBank/DDBJ databases">
        <title>Sorghum-associated microbial communities from plants grown in Nebraska, USA.</title>
        <authorList>
            <person name="Schachtman D."/>
        </authorList>
    </citation>
    <scope>NUCLEOTIDE SEQUENCE [LARGE SCALE GENOMIC DNA]</scope>
    <source>
        <strain evidence="1 2">BE211</strain>
    </source>
</reference>
<keyword evidence="1" id="KW-0808">Transferase</keyword>
<dbReference type="EMBL" id="JAVDWA010000003">
    <property type="protein sequence ID" value="MDR7073401.1"/>
    <property type="molecule type" value="Genomic_DNA"/>
</dbReference>
<keyword evidence="1" id="KW-0418">Kinase</keyword>
<dbReference type="GO" id="GO:0016301">
    <property type="term" value="F:kinase activity"/>
    <property type="evidence" value="ECO:0007669"/>
    <property type="project" value="UniProtKB-KW"/>
</dbReference>